<feature type="transmembrane region" description="Helical" evidence="6">
    <location>
        <begin position="376"/>
        <end position="400"/>
    </location>
</feature>
<feature type="transmembrane region" description="Helical" evidence="6">
    <location>
        <begin position="172"/>
        <end position="191"/>
    </location>
</feature>
<feature type="domain" description="Major facilitator superfamily (MFS) profile" evidence="7">
    <location>
        <begin position="16"/>
        <end position="447"/>
    </location>
</feature>
<evidence type="ECO:0000259" key="7">
    <source>
        <dbReference type="PROSITE" id="PS50850"/>
    </source>
</evidence>
<keyword evidence="2" id="KW-0813">Transport</keyword>
<proteinExistence type="predicted"/>
<dbReference type="Gene3D" id="1.20.1250.20">
    <property type="entry name" value="MFS general substrate transporter like domains"/>
    <property type="match status" value="1"/>
</dbReference>
<dbReference type="GO" id="GO:0022857">
    <property type="term" value="F:transmembrane transporter activity"/>
    <property type="evidence" value="ECO:0007669"/>
    <property type="project" value="InterPro"/>
</dbReference>
<dbReference type="OrthoDB" id="142423at2"/>
<dbReference type="InterPro" id="IPR011701">
    <property type="entry name" value="MFS"/>
</dbReference>
<dbReference type="Proteomes" id="UP000290365">
    <property type="component" value="Chromosome"/>
</dbReference>
<gene>
    <name evidence="8" type="ORF">EPA93_37445</name>
</gene>
<evidence type="ECO:0000256" key="2">
    <source>
        <dbReference type="ARBA" id="ARBA00022448"/>
    </source>
</evidence>
<dbReference type="PANTHER" id="PTHR23505">
    <property type="entry name" value="SPINSTER"/>
    <property type="match status" value="1"/>
</dbReference>
<protein>
    <submittedName>
        <fullName evidence="8">MFS transporter</fullName>
    </submittedName>
</protein>
<dbReference type="SUPFAM" id="SSF103473">
    <property type="entry name" value="MFS general substrate transporter"/>
    <property type="match status" value="1"/>
</dbReference>
<feature type="transmembrane region" description="Helical" evidence="6">
    <location>
        <begin position="283"/>
        <end position="304"/>
    </location>
</feature>
<evidence type="ECO:0000256" key="6">
    <source>
        <dbReference type="SAM" id="Phobius"/>
    </source>
</evidence>
<reference evidence="8 9" key="1">
    <citation type="submission" date="2019-01" db="EMBL/GenBank/DDBJ databases">
        <title>Ktedonosporobacter rubrisoli SCAWS-G2.</title>
        <authorList>
            <person name="Huang Y."/>
            <person name="Yan B."/>
        </authorList>
    </citation>
    <scope>NUCLEOTIDE SEQUENCE [LARGE SCALE GENOMIC DNA]</scope>
    <source>
        <strain evidence="8 9">SCAWS-G2</strain>
    </source>
</reference>
<dbReference type="PANTHER" id="PTHR23505:SF79">
    <property type="entry name" value="PROTEIN SPINSTER"/>
    <property type="match status" value="1"/>
</dbReference>
<feature type="transmembrane region" description="Helical" evidence="6">
    <location>
        <begin position="420"/>
        <end position="441"/>
    </location>
</feature>
<evidence type="ECO:0000256" key="4">
    <source>
        <dbReference type="ARBA" id="ARBA00022989"/>
    </source>
</evidence>
<feature type="transmembrane region" description="Helical" evidence="6">
    <location>
        <begin position="107"/>
        <end position="128"/>
    </location>
</feature>
<feature type="transmembrane region" description="Helical" evidence="6">
    <location>
        <begin position="82"/>
        <end position="101"/>
    </location>
</feature>
<name>A0A4P6JZZ8_KTERU</name>
<evidence type="ECO:0000313" key="9">
    <source>
        <dbReference type="Proteomes" id="UP000290365"/>
    </source>
</evidence>
<keyword evidence="4 6" id="KW-1133">Transmembrane helix</keyword>
<dbReference type="AlphaFoldDB" id="A0A4P6JZZ8"/>
<sequence length="465" mass="50116">MALTWKTLTRFGSRYVFWIMFAISFLNYLDRYVLVGAANVIAKELNFQLDGIGFVTSAFLIVYTLGTIPLGLWADRSQRKSVVALCVGLWSVTTALTSLATNFLSLFIFRMILGIGEAGYFPAGTALMSDYFDREKRSRIMSWWSIAQLLGILGGYELGGVLAGLYFGSWRLAFLFTGLPGLVLAILAWFIREPGRNEADEKRLSVQPQDLLAGEESIAGAQKGSTLRASFSKMWSLLRIKTLVVLIIMQVFAYFVLGVSTTFLPTYLQQKDTFHLSSGTAGLYSGGVIVVAGIIGTLLGGYMADMLNRRHPGSRVLVCGVGFLVGAPAFAAAMLFHNIVSFTIFFVLSAILLTIYTGPCTAATQDVAPAALRASAVAISLLLAHLFGDAFSPSIVGILATALDPTHGLHFQAGMAGQDLSIAILLTCAPALFIAGLVGILGARWMRDDVQAAERADLLLRASEA</sequence>
<feature type="transmembrane region" description="Helical" evidence="6">
    <location>
        <begin position="49"/>
        <end position="70"/>
    </location>
</feature>
<feature type="transmembrane region" description="Helical" evidence="6">
    <location>
        <begin position="342"/>
        <end position="364"/>
    </location>
</feature>
<dbReference type="GO" id="GO:0005886">
    <property type="term" value="C:plasma membrane"/>
    <property type="evidence" value="ECO:0007669"/>
    <property type="project" value="UniProtKB-SubCell"/>
</dbReference>
<feature type="transmembrane region" description="Helical" evidence="6">
    <location>
        <begin position="316"/>
        <end position="336"/>
    </location>
</feature>
<dbReference type="Pfam" id="PF07690">
    <property type="entry name" value="MFS_1"/>
    <property type="match status" value="1"/>
</dbReference>
<dbReference type="PROSITE" id="PS50850">
    <property type="entry name" value="MFS"/>
    <property type="match status" value="1"/>
</dbReference>
<organism evidence="8 9">
    <name type="scientific">Ktedonosporobacter rubrisoli</name>
    <dbReference type="NCBI Taxonomy" id="2509675"/>
    <lineage>
        <taxon>Bacteria</taxon>
        <taxon>Bacillati</taxon>
        <taxon>Chloroflexota</taxon>
        <taxon>Ktedonobacteria</taxon>
        <taxon>Ktedonobacterales</taxon>
        <taxon>Ktedonosporobacteraceae</taxon>
        <taxon>Ktedonosporobacter</taxon>
    </lineage>
</organism>
<feature type="transmembrane region" description="Helical" evidence="6">
    <location>
        <begin position="140"/>
        <end position="166"/>
    </location>
</feature>
<dbReference type="EMBL" id="CP035758">
    <property type="protein sequence ID" value="QBD81359.1"/>
    <property type="molecule type" value="Genomic_DNA"/>
</dbReference>
<comment type="subcellular location">
    <subcellularLocation>
        <location evidence="1">Cell membrane</location>
        <topology evidence="1">Multi-pass membrane protein</topology>
    </subcellularLocation>
</comment>
<feature type="transmembrane region" description="Helical" evidence="6">
    <location>
        <begin position="243"/>
        <end position="263"/>
    </location>
</feature>
<dbReference type="InterPro" id="IPR020846">
    <property type="entry name" value="MFS_dom"/>
</dbReference>
<keyword evidence="9" id="KW-1185">Reference proteome</keyword>
<feature type="transmembrane region" description="Helical" evidence="6">
    <location>
        <begin position="12"/>
        <end position="29"/>
    </location>
</feature>
<evidence type="ECO:0000256" key="5">
    <source>
        <dbReference type="ARBA" id="ARBA00023136"/>
    </source>
</evidence>
<keyword evidence="3 6" id="KW-0812">Transmembrane</keyword>
<dbReference type="InterPro" id="IPR044770">
    <property type="entry name" value="MFS_spinster-like"/>
</dbReference>
<evidence type="ECO:0000313" key="8">
    <source>
        <dbReference type="EMBL" id="QBD81359.1"/>
    </source>
</evidence>
<dbReference type="RefSeq" id="WP_129892420.1">
    <property type="nucleotide sequence ID" value="NZ_CP035758.1"/>
</dbReference>
<keyword evidence="5 6" id="KW-0472">Membrane</keyword>
<dbReference type="InterPro" id="IPR036259">
    <property type="entry name" value="MFS_trans_sf"/>
</dbReference>
<accession>A0A4P6JZZ8</accession>
<dbReference type="KEGG" id="kbs:EPA93_37445"/>
<evidence type="ECO:0000256" key="1">
    <source>
        <dbReference type="ARBA" id="ARBA00004651"/>
    </source>
</evidence>
<dbReference type="CDD" id="cd17328">
    <property type="entry name" value="MFS_spinster_like"/>
    <property type="match status" value="1"/>
</dbReference>
<evidence type="ECO:0000256" key="3">
    <source>
        <dbReference type="ARBA" id="ARBA00022692"/>
    </source>
</evidence>